<dbReference type="InterPro" id="IPR037058">
    <property type="entry name" value="Falgellar_hook_FlgE_sf"/>
</dbReference>
<reference evidence="10 11" key="1">
    <citation type="journal article" date="2020" name="Microorganisms">
        <title>Osmotic Adaptation and Compatible Solute Biosynthesis of Phototrophic Bacteria as Revealed from Genome Analyses.</title>
        <authorList>
            <person name="Imhoff J.F."/>
            <person name="Rahn T."/>
            <person name="Kunzel S."/>
            <person name="Keller A."/>
            <person name="Neulinger S.C."/>
        </authorList>
    </citation>
    <scope>NUCLEOTIDE SEQUENCE [LARGE SCALE GENOMIC DNA]</scope>
    <source>
        <strain evidence="10 11">DSM 15382</strain>
    </source>
</reference>
<evidence type="ECO:0000256" key="4">
    <source>
        <dbReference type="ARBA" id="ARBA00023143"/>
    </source>
</evidence>
<evidence type="ECO:0000313" key="11">
    <source>
        <dbReference type="Proteomes" id="UP000697995"/>
    </source>
</evidence>
<dbReference type="InterPro" id="IPR020013">
    <property type="entry name" value="Flagellar_FlgE/F/G"/>
</dbReference>
<proteinExistence type="inferred from homology"/>
<dbReference type="RefSeq" id="WP_133222608.1">
    <property type="nucleotide sequence ID" value="NZ_NRSG01000373.1"/>
</dbReference>
<evidence type="ECO:0000259" key="9">
    <source>
        <dbReference type="Pfam" id="PF22692"/>
    </source>
</evidence>
<comment type="similarity">
    <text evidence="2 5">Belongs to the flagella basal body rod proteins family.</text>
</comment>
<feature type="domain" description="Flagellar basal body rod protein N-terminal" evidence="6">
    <location>
        <begin position="9"/>
        <end position="37"/>
    </location>
</feature>
<comment type="function">
    <text evidence="5">A flexible structure which links the flagellar filament to the drive apparatus in the basal body.</text>
</comment>
<evidence type="ECO:0000256" key="1">
    <source>
        <dbReference type="ARBA" id="ARBA00004117"/>
    </source>
</evidence>
<dbReference type="EMBL" id="NRSG01000373">
    <property type="protein sequence ID" value="MBK1661791.1"/>
    <property type="molecule type" value="Genomic_DNA"/>
</dbReference>
<name>A0ABS1D5N1_9PROT</name>
<feature type="domain" description="Flagellar hook protein FlgE D2" evidence="8">
    <location>
        <begin position="174"/>
        <end position="346"/>
    </location>
</feature>
<gene>
    <name evidence="10" type="ORF">CKO45_26685</name>
</gene>
<dbReference type="InterPro" id="IPR010930">
    <property type="entry name" value="Flg_bb/hook_C_dom"/>
</dbReference>
<sequence>MSLLGSMITAIGGLGAQSRALGHISDNVANSQTVGYKRVDTNFISYVTTATERVHEPGAVVARPASTNAVQGTLEQSSDPLALAIGGQGFFSVASRVGTANGLPTFDERQFFTRAGNFRLDSDGYVVNGAGYYLQGWTVPSGSTGPDRTRLEPIRVNQQVFNPIATSTVEFGANLPADPPASPLADPLTAADKVPIYASQVSVYDQLGNQQKLNLTFSRYDSYDAADGATPTGPSNLLPAQTWRLVISTGTTNLAAAQLTFNSDGTIGSMADDSASLSGAPATTTLTASATPAAPATTAPAMLTLSHDFGLGLQSIDLSLGSYNEARGVTQYADKEFTVRNLSQNGVPLGSYAGVRINDTGDVIISYDNGQTRSISRVPLVAFNDPEKLQRLDGQAFMRTPESGEARVTDASSNGVGKIVTGSIERSNVDIADEFTKLIVAQRAYSSNTRVVTASDEMLQDTINMKR</sequence>
<evidence type="ECO:0000256" key="5">
    <source>
        <dbReference type="RuleBase" id="RU362116"/>
    </source>
</evidence>
<dbReference type="InterPro" id="IPR001444">
    <property type="entry name" value="Flag_bb_rod_N"/>
</dbReference>
<comment type="caution">
    <text evidence="10">The sequence shown here is derived from an EMBL/GenBank/DDBJ whole genome shotgun (WGS) entry which is preliminary data.</text>
</comment>
<protein>
    <recommendedName>
        <fullName evidence="3 5">Flagellar hook protein FlgE</fullName>
    </recommendedName>
</protein>
<comment type="subcellular location">
    <subcellularLocation>
        <location evidence="1 5">Bacterial flagellum basal body</location>
    </subcellularLocation>
</comment>
<dbReference type="Pfam" id="PF06429">
    <property type="entry name" value="Flg_bbr_C"/>
    <property type="match status" value="1"/>
</dbReference>
<feature type="domain" description="Flagellar basal-body/hook protein C-terminal" evidence="7">
    <location>
        <begin position="421"/>
        <end position="465"/>
    </location>
</feature>
<keyword evidence="4 5" id="KW-0975">Bacterial flagellum</keyword>
<dbReference type="Gene3D" id="2.60.98.20">
    <property type="entry name" value="Flagellar hook protein FlgE"/>
    <property type="match status" value="1"/>
</dbReference>
<accession>A0ABS1D5N1</accession>
<evidence type="ECO:0000313" key="10">
    <source>
        <dbReference type="EMBL" id="MBK1661791.1"/>
    </source>
</evidence>
<evidence type="ECO:0000259" key="6">
    <source>
        <dbReference type="Pfam" id="PF00460"/>
    </source>
</evidence>
<dbReference type="Pfam" id="PF00460">
    <property type="entry name" value="Flg_bb_rod"/>
    <property type="match status" value="1"/>
</dbReference>
<dbReference type="PANTHER" id="PTHR30435:SF1">
    <property type="entry name" value="FLAGELLAR HOOK PROTEIN FLGE"/>
    <property type="match status" value="1"/>
</dbReference>
<evidence type="ECO:0000256" key="3">
    <source>
        <dbReference type="ARBA" id="ARBA00019015"/>
    </source>
</evidence>
<dbReference type="PANTHER" id="PTHR30435">
    <property type="entry name" value="FLAGELLAR PROTEIN"/>
    <property type="match status" value="1"/>
</dbReference>
<evidence type="ECO:0000256" key="2">
    <source>
        <dbReference type="ARBA" id="ARBA00009677"/>
    </source>
</evidence>
<dbReference type="Proteomes" id="UP000697995">
    <property type="component" value="Unassembled WGS sequence"/>
</dbReference>
<dbReference type="NCBIfam" id="TIGR03506">
    <property type="entry name" value="FlgEFG_subfam"/>
    <property type="match status" value="1"/>
</dbReference>
<dbReference type="Pfam" id="PF22692">
    <property type="entry name" value="LlgE_F_G_D1"/>
    <property type="match status" value="1"/>
</dbReference>
<dbReference type="SUPFAM" id="SSF117143">
    <property type="entry name" value="Flagellar hook protein flgE"/>
    <property type="match status" value="1"/>
</dbReference>
<evidence type="ECO:0000259" key="7">
    <source>
        <dbReference type="Pfam" id="PF06429"/>
    </source>
</evidence>
<dbReference type="InterPro" id="IPR053967">
    <property type="entry name" value="LlgE_F_G-like_D1"/>
</dbReference>
<dbReference type="InterPro" id="IPR037925">
    <property type="entry name" value="FlgE/F/G-like"/>
</dbReference>
<feature type="domain" description="Flagellar hook protein FlgE/F/G-like D1" evidence="9">
    <location>
        <begin position="84"/>
        <end position="153"/>
    </location>
</feature>
<keyword evidence="11" id="KW-1185">Reference proteome</keyword>
<evidence type="ECO:0000259" key="8">
    <source>
        <dbReference type="Pfam" id="PF07559"/>
    </source>
</evidence>
<organism evidence="10 11">
    <name type="scientific">Paracraurococcus ruber</name>
    <dbReference type="NCBI Taxonomy" id="77675"/>
    <lineage>
        <taxon>Bacteria</taxon>
        <taxon>Pseudomonadati</taxon>
        <taxon>Pseudomonadota</taxon>
        <taxon>Alphaproteobacteria</taxon>
        <taxon>Acetobacterales</taxon>
        <taxon>Roseomonadaceae</taxon>
        <taxon>Paracraurococcus</taxon>
    </lineage>
</organism>
<dbReference type="InterPro" id="IPR011491">
    <property type="entry name" value="FlgE_D2"/>
</dbReference>
<dbReference type="Pfam" id="PF07559">
    <property type="entry name" value="FlgE_D2"/>
    <property type="match status" value="1"/>
</dbReference>